<dbReference type="AlphaFoldDB" id="A0A515EJU8"/>
<dbReference type="EMBL" id="CP036282">
    <property type="protein sequence ID" value="QDL52942.1"/>
    <property type="molecule type" value="Genomic_DNA"/>
</dbReference>
<accession>A0A515EJU8</accession>
<reference evidence="2" key="2">
    <citation type="journal article" date="2020" name="Int. J. Syst. Evol. Microbiol.">
        <title>Genomic insights into a novel species Rhodoferax aquaticus sp. nov., isolated from freshwater.</title>
        <authorList>
            <person name="Li T."/>
            <person name="Zhuo Y."/>
            <person name="Jin C.Z."/>
            <person name="Wu X."/>
            <person name="Ko S.R."/>
            <person name="Jin F.J."/>
            <person name="Ahn C.Y."/>
            <person name="Oh H.M."/>
            <person name="Lee H.G."/>
            <person name="Jin L."/>
        </authorList>
    </citation>
    <scope>NUCLEOTIDE SEQUENCE [LARGE SCALE GENOMIC DNA]</scope>
    <source>
        <strain evidence="2">Gr-4</strain>
    </source>
</reference>
<organism evidence="1 2">
    <name type="scientific">Rhodoferax aquaticus</name>
    <dbReference type="NCBI Taxonomy" id="2527691"/>
    <lineage>
        <taxon>Bacteria</taxon>
        <taxon>Pseudomonadati</taxon>
        <taxon>Pseudomonadota</taxon>
        <taxon>Betaproteobacteria</taxon>
        <taxon>Burkholderiales</taxon>
        <taxon>Comamonadaceae</taxon>
        <taxon>Rhodoferax</taxon>
    </lineage>
</organism>
<reference evidence="2" key="1">
    <citation type="submission" date="2019-02" db="EMBL/GenBank/DDBJ databases">
        <title>Complete genome sequence of Rhodoferax sp. Gr-4.</title>
        <authorList>
            <person name="Jin L."/>
        </authorList>
    </citation>
    <scope>NUCLEOTIDE SEQUENCE [LARGE SCALE GENOMIC DNA]</scope>
    <source>
        <strain evidence="2">Gr-4</strain>
    </source>
</reference>
<protein>
    <submittedName>
        <fullName evidence="1">Uncharacterized protein</fullName>
    </submittedName>
</protein>
<sequence length="80" mass="8856">MYDCNRGKADSAAKDKPWAVTRGGGWLAAMWTAHTAMRYQRNRPHTPLDVVERRALLDLGLITQQHSPVGLLLPHPAVAV</sequence>
<proteinExistence type="predicted"/>
<name>A0A515EJU8_9BURK</name>
<dbReference type="Proteomes" id="UP000317365">
    <property type="component" value="Chromosome"/>
</dbReference>
<evidence type="ECO:0000313" key="1">
    <source>
        <dbReference type="EMBL" id="QDL52942.1"/>
    </source>
</evidence>
<dbReference type="KEGG" id="rhg:EXZ61_01450"/>
<evidence type="ECO:0000313" key="2">
    <source>
        <dbReference type="Proteomes" id="UP000317365"/>
    </source>
</evidence>
<gene>
    <name evidence="1" type="ORF">EXZ61_01450</name>
</gene>
<dbReference type="RefSeq" id="WP_142808395.1">
    <property type="nucleotide sequence ID" value="NZ_CP036282.1"/>
</dbReference>
<keyword evidence="2" id="KW-1185">Reference proteome</keyword>